<dbReference type="InterPro" id="IPR002912">
    <property type="entry name" value="ACT_dom"/>
</dbReference>
<reference evidence="2" key="1">
    <citation type="submission" date="2022-01" db="EMBL/GenBank/DDBJ databases">
        <title>Nocardioidaceae gen. sp. A5X3R13.</title>
        <authorList>
            <person name="Lopez Marin M.A."/>
            <person name="Uhlik O."/>
        </authorList>
    </citation>
    <scope>NUCLEOTIDE SEQUENCE</scope>
    <source>
        <strain evidence="2">A5X3R13</strain>
    </source>
</reference>
<feature type="domain" description="ACT" evidence="1">
    <location>
        <begin position="4"/>
        <end position="78"/>
    </location>
</feature>
<gene>
    <name evidence="2" type="ORF">L0C25_11530</name>
</gene>
<sequence>MSFLLRLELPDVPGSLGAVATALGEAGADIEAIEIVEHRDDGRAVDDVLLEMPTSMMPDSLVSACQAIDGVRVNWISRYPAGASLRMDLEAVEAMTGNPRKAVERLAESLPATFRADWAVAVGRRAGDVCLLAATSAAPEYVDEMAGWLDLERAERLPDVAEWRATVLAGAGVPGHDAVVVFGRRGGPEVLDSELARLGHLAGLASTISPASSPSA</sequence>
<evidence type="ECO:0000259" key="1">
    <source>
        <dbReference type="PROSITE" id="PS51671"/>
    </source>
</evidence>
<dbReference type="InterPro" id="IPR045865">
    <property type="entry name" value="ACT-like_dom_sf"/>
</dbReference>
<dbReference type="Pfam" id="PF01842">
    <property type="entry name" value="ACT"/>
    <property type="match status" value="1"/>
</dbReference>
<name>A0AA46TM55_9ACTN</name>
<evidence type="ECO:0000313" key="2">
    <source>
        <dbReference type="EMBL" id="UYM07668.1"/>
    </source>
</evidence>
<dbReference type="Proteomes" id="UP001164390">
    <property type="component" value="Chromosome"/>
</dbReference>
<dbReference type="RefSeq" id="WP_271636644.1">
    <property type="nucleotide sequence ID" value="NZ_CP094970.1"/>
</dbReference>
<protein>
    <submittedName>
        <fullName evidence="2">ACT domain-containing protein</fullName>
    </submittedName>
</protein>
<dbReference type="AlphaFoldDB" id="A0AA46TM55"/>
<organism evidence="2 3">
    <name type="scientific">Solicola gregarius</name>
    <dbReference type="NCBI Taxonomy" id="2908642"/>
    <lineage>
        <taxon>Bacteria</taxon>
        <taxon>Bacillati</taxon>
        <taxon>Actinomycetota</taxon>
        <taxon>Actinomycetes</taxon>
        <taxon>Propionibacteriales</taxon>
        <taxon>Nocardioidaceae</taxon>
        <taxon>Solicola</taxon>
    </lineage>
</organism>
<evidence type="ECO:0000313" key="3">
    <source>
        <dbReference type="Proteomes" id="UP001164390"/>
    </source>
</evidence>
<dbReference type="PROSITE" id="PS51671">
    <property type="entry name" value="ACT"/>
    <property type="match status" value="1"/>
</dbReference>
<dbReference type="Gene3D" id="3.30.70.260">
    <property type="match status" value="1"/>
</dbReference>
<proteinExistence type="predicted"/>
<keyword evidence="3" id="KW-1185">Reference proteome</keyword>
<dbReference type="KEGG" id="sgrg:L0C25_11530"/>
<dbReference type="EMBL" id="CP094970">
    <property type="protein sequence ID" value="UYM07668.1"/>
    <property type="molecule type" value="Genomic_DNA"/>
</dbReference>
<dbReference type="SUPFAM" id="SSF55021">
    <property type="entry name" value="ACT-like"/>
    <property type="match status" value="1"/>
</dbReference>
<accession>A0AA46TM55</accession>